<comment type="caution">
    <text evidence="1">The sequence shown here is derived from an EMBL/GenBank/DDBJ whole genome shotgun (WGS) entry which is preliminary data.</text>
</comment>
<dbReference type="EMBL" id="QKYT01000350">
    <property type="protein sequence ID" value="RIA86675.1"/>
    <property type="molecule type" value="Genomic_DNA"/>
</dbReference>
<dbReference type="AlphaFoldDB" id="A0A397SRM5"/>
<keyword evidence="2" id="KW-1185">Reference proteome</keyword>
<name>A0A397SRM5_9GLOM</name>
<accession>A0A397SRM5</accession>
<gene>
    <name evidence="1" type="ORF">C1645_828898</name>
</gene>
<sequence length="149" mass="17184">MCKTHKFDCKTDEKREEQSSLPLQGALTVEDINDSRANQPEDRLYTGCMLVGRSRLYSPEAKIFCTTFREVSKNCQNFHQASRYEEGTGNPVHKNKKLLRKNWKFSPPRKIIVKKELEVAQIRFIFSALLLKRKLIADGNGNYTDAEVS</sequence>
<organism evidence="1 2">
    <name type="scientific">Glomus cerebriforme</name>
    <dbReference type="NCBI Taxonomy" id="658196"/>
    <lineage>
        <taxon>Eukaryota</taxon>
        <taxon>Fungi</taxon>
        <taxon>Fungi incertae sedis</taxon>
        <taxon>Mucoromycota</taxon>
        <taxon>Glomeromycotina</taxon>
        <taxon>Glomeromycetes</taxon>
        <taxon>Glomerales</taxon>
        <taxon>Glomeraceae</taxon>
        <taxon>Glomus</taxon>
    </lineage>
</organism>
<proteinExistence type="predicted"/>
<evidence type="ECO:0000313" key="1">
    <source>
        <dbReference type="EMBL" id="RIA86675.1"/>
    </source>
</evidence>
<dbReference type="Proteomes" id="UP000265703">
    <property type="component" value="Unassembled WGS sequence"/>
</dbReference>
<reference evidence="1 2" key="1">
    <citation type="submission" date="2018-06" db="EMBL/GenBank/DDBJ databases">
        <title>Comparative genomics reveals the genomic features of Rhizophagus irregularis, R. cerebriforme, R. diaphanum and Gigaspora rosea, and their symbiotic lifestyle signature.</title>
        <authorList>
            <person name="Morin E."/>
            <person name="San Clemente H."/>
            <person name="Chen E.C.H."/>
            <person name="De La Providencia I."/>
            <person name="Hainaut M."/>
            <person name="Kuo A."/>
            <person name="Kohler A."/>
            <person name="Murat C."/>
            <person name="Tang N."/>
            <person name="Roy S."/>
            <person name="Loubradou J."/>
            <person name="Henrissat B."/>
            <person name="Grigoriev I.V."/>
            <person name="Corradi N."/>
            <person name="Roux C."/>
            <person name="Martin F.M."/>
        </authorList>
    </citation>
    <scope>NUCLEOTIDE SEQUENCE [LARGE SCALE GENOMIC DNA]</scope>
    <source>
        <strain evidence="1 2">DAOM 227022</strain>
    </source>
</reference>
<protein>
    <submittedName>
        <fullName evidence="1">Uncharacterized protein</fullName>
    </submittedName>
</protein>
<evidence type="ECO:0000313" key="2">
    <source>
        <dbReference type="Proteomes" id="UP000265703"/>
    </source>
</evidence>